<keyword evidence="2" id="KW-1185">Reference proteome</keyword>
<reference evidence="1" key="2">
    <citation type="submission" date="2020-09" db="EMBL/GenBank/DDBJ databases">
        <authorList>
            <person name="Sun Q."/>
            <person name="Ohkuma M."/>
        </authorList>
    </citation>
    <scope>NUCLEOTIDE SEQUENCE</scope>
    <source>
        <strain evidence="1">JCM 4122</strain>
    </source>
</reference>
<organism evidence="1 2">
    <name type="scientific">Streptomyces filamentosus</name>
    <name type="common">Streptomyces roseosporus</name>
    <dbReference type="NCBI Taxonomy" id="67294"/>
    <lineage>
        <taxon>Bacteria</taxon>
        <taxon>Bacillati</taxon>
        <taxon>Actinomycetota</taxon>
        <taxon>Actinomycetes</taxon>
        <taxon>Kitasatosporales</taxon>
        <taxon>Streptomycetaceae</taxon>
        <taxon>Streptomyces</taxon>
    </lineage>
</organism>
<dbReference type="RefSeq" id="WP_190042432.1">
    <property type="nucleotide sequence ID" value="NZ_BNBE01000002.1"/>
</dbReference>
<gene>
    <name evidence="1" type="ORF">GCM10017667_39880</name>
</gene>
<dbReference type="EMBL" id="BNBE01000002">
    <property type="protein sequence ID" value="GHG05155.1"/>
    <property type="molecule type" value="Genomic_DNA"/>
</dbReference>
<reference evidence="1" key="1">
    <citation type="journal article" date="2014" name="Int. J. Syst. Evol. Microbiol.">
        <title>Complete genome sequence of Corynebacterium casei LMG S-19264T (=DSM 44701T), isolated from a smear-ripened cheese.</title>
        <authorList>
            <consortium name="US DOE Joint Genome Institute (JGI-PGF)"/>
            <person name="Walter F."/>
            <person name="Albersmeier A."/>
            <person name="Kalinowski J."/>
            <person name="Ruckert C."/>
        </authorList>
    </citation>
    <scope>NUCLEOTIDE SEQUENCE</scope>
    <source>
        <strain evidence="1">JCM 4122</strain>
    </source>
</reference>
<dbReference type="Proteomes" id="UP000632849">
    <property type="component" value="Unassembled WGS sequence"/>
</dbReference>
<evidence type="ECO:0000313" key="1">
    <source>
        <dbReference type="EMBL" id="GHG05155.1"/>
    </source>
</evidence>
<sequence length="76" mass="8580">MLSVNPTMLPRLDELEGDLVTRRQHAIAQGWKGEVEGIELTLTFLHSKRAQVHRSQQLPLVNLGIPSFPHSRPTTE</sequence>
<name>A0A919ENK3_STRFL</name>
<dbReference type="AlphaFoldDB" id="A0A919ENK3"/>
<comment type="caution">
    <text evidence="1">The sequence shown here is derived from an EMBL/GenBank/DDBJ whole genome shotgun (WGS) entry which is preliminary data.</text>
</comment>
<protein>
    <submittedName>
        <fullName evidence="1">Uncharacterized protein</fullName>
    </submittedName>
</protein>
<proteinExistence type="predicted"/>
<evidence type="ECO:0000313" key="2">
    <source>
        <dbReference type="Proteomes" id="UP000632849"/>
    </source>
</evidence>
<accession>A0A919ENK3</accession>